<feature type="compositionally biased region" description="Basic and acidic residues" evidence="1">
    <location>
        <begin position="1"/>
        <end position="30"/>
    </location>
</feature>
<protein>
    <submittedName>
        <fullName evidence="2">Uncharacterized protein</fullName>
    </submittedName>
</protein>
<proteinExistence type="predicted"/>
<evidence type="ECO:0000313" key="3">
    <source>
        <dbReference type="Proteomes" id="UP000244855"/>
    </source>
</evidence>
<dbReference type="EMBL" id="KZ806667">
    <property type="protein sequence ID" value="PVH90134.1"/>
    <property type="molecule type" value="Genomic_DNA"/>
</dbReference>
<feature type="region of interest" description="Disordered" evidence="1">
    <location>
        <begin position="1"/>
        <end position="53"/>
    </location>
</feature>
<evidence type="ECO:0000256" key="1">
    <source>
        <dbReference type="SAM" id="MobiDB-lite"/>
    </source>
</evidence>
<dbReference type="AlphaFoldDB" id="A0A2V1CXC0"/>
<feature type="region of interest" description="Disordered" evidence="1">
    <location>
        <begin position="69"/>
        <end position="95"/>
    </location>
</feature>
<sequence length="174" mass="19822">MPTRKRELVEVNANDSREPKPAKRPNRDQENTSVPPEFREKSTEAPFTSGPAHEVSTLQLKYVTYPKPSYSVDPEDIETGKESQPIAKKEKRYDGKPAEEFPDWPYVISEATAELVTKYSLESTKRNQDIFSMYVSNDFTGYGMQEVVENQLAGINTLMAKRRFPADELAVGLW</sequence>
<organism evidence="2 3">
    <name type="scientific">Periconia macrospinosa</name>
    <dbReference type="NCBI Taxonomy" id="97972"/>
    <lineage>
        <taxon>Eukaryota</taxon>
        <taxon>Fungi</taxon>
        <taxon>Dikarya</taxon>
        <taxon>Ascomycota</taxon>
        <taxon>Pezizomycotina</taxon>
        <taxon>Dothideomycetes</taxon>
        <taxon>Pleosporomycetidae</taxon>
        <taxon>Pleosporales</taxon>
        <taxon>Massarineae</taxon>
        <taxon>Periconiaceae</taxon>
        <taxon>Periconia</taxon>
    </lineage>
</organism>
<reference evidence="2 3" key="1">
    <citation type="journal article" date="2018" name="Sci. Rep.">
        <title>Comparative genomics provides insights into the lifestyle and reveals functional heterogeneity of dark septate endophytic fungi.</title>
        <authorList>
            <person name="Knapp D.G."/>
            <person name="Nemeth J.B."/>
            <person name="Barry K."/>
            <person name="Hainaut M."/>
            <person name="Henrissat B."/>
            <person name="Johnson J."/>
            <person name="Kuo A."/>
            <person name="Lim J.H.P."/>
            <person name="Lipzen A."/>
            <person name="Nolan M."/>
            <person name="Ohm R.A."/>
            <person name="Tamas L."/>
            <person name="Grigoriev I.V."/>
            <person name="Spatafora J.W."/>
            <person name="Nagy L.G."/>
            <person name="Kovacs G.M."/>
        </authorList>
    </citation>
    <scope>NUCLEOTIDE SEQUENCE [LARGE SCALE GENOMIC DNA]</scope>
    <source>
        <strain evidence="2 3">DSE2036</strain>
    </source>
</reference>
<feature type="non-terminal residue" evidence="2">
    <location>
        <position position="174"/>
    </location>
</feature>
<name>A0A2V1CXC0_9PLEO</name>
<dbReference type="OrthoDB" id="3705825at2759"/>
<dbReference type="Proteomes" id="UP000244855">
    <property type="component" value="Unassembled WGS sequence"/>
</dbReference>
<accession>A0A2V1CXC0</accession>
<evidence type="ECO:0000313" key="2">
    <source>
        <dbReference type="EMBL" id="PVH90134.1"/>
    </source>
</evidence>
<keyword evidence="3" id="KW-1185">Reference proteome</keyword>
<gene>
    <name evidence="2" type="ORF">DM02DRAFT_678790</name>
</gene>